<proteinExistence type="predicted"/>
<evidence type="ECO:0000256" key="1">
    <source>
        <dbReference type="SAM" id="MobiDB-lite"/>
    </source>
</evidence>
<dbReference type="EnsemblPlants" id="HORVU.MOREX.r3.7HG0707400.1">
    <property type="protein sequence ID" value="HORVU.MOREX.r3.7HG0707400.1"/>
    <property type="gene ID" value="HORVU.MOREX.r3.7HG0707400"/>
</dbReference>
<name>A0A8I6YWM3_HORVV</name>
<protein>
    <submittedName>
        <fullName evidence="2">Uncharacterized protein</fullName>
    </submittedName>
</protein>
<reference evidence="2" key="2">
    <citation type="submission" date="2020-10" db="EMBL/GenBank/DDBJ databases">
        <authorList>
            <person name="Scholz U."/>
            <person name="Mascher M."/>
            <person name="Fiebig A."/>
        </authorList>
    </citation>
    <scope>NUCLEOTIDE SEQUENCE [LARGE SCALE GENOMIC DNA]</scope>
    <source>
        <strain evidence="2">cv. Morex</strain>
    </source>
</reference>
<accession>A0A8I6YWM3</accession>
<keyword evidence="3" id="KW-1185">Reference proteome</keyword>
<dbReference type="PANTHER" id="PTHR34835">
    <property type="entry name" value="OS07G0283600 PROTEIN-RELATED"/>
    <property type="match status" value="1"/>
</dbReference>
<dbReference type="Proteomes" id="UP000011116">
    <property type="component" value="Chromosome 7H"/>
</dbReference>
<dbReference type="Gramene" id="HORVU.MOREX.r2.7HG0586690.1">
    <property type="protein sequence ID" value="HORVU.MOREX.r2.7HG0586690.1"/>
    <property type="gene ID" value="HORVU.MOREX.r2.7HG0586690"/>
</dbReference>
<evidence type="ECO:0000313" key="3">
    <source>
        <dbReference type="Proteomes" id="UP000011116"/>
    </source>
</evidence>
<reference evidence="2" key="3">
    <citation type="submission" date="2022-01" db="UniProtKB">
        <authorList>
            <consortium name="EnsemblPlants"/>
        </authorList>
    </citation>
    <scope>IDENTIFICATION</scope>
    <source>
        <strain evidence="2">subsp. vulgare</strain>
    </source>
</reference>
<feature type="region of interest" description="Disordered" evidence="1">
    <location>
        <begin position="1"/>
        <end position="52"/>
    </location>
</feature>
<sequence>MNEHSSQSGSCAAQSDGSGNVSSDAVGLGHGPDLDGSSSSAKGGHPPAPTSRISVKHAVSVIHTFDEYKMWLVDQIGFGGMLKLPDLQKLNLKCNAWIMSRVSVNRREIQLSEHKVLKFYAEDVYKVFGIPCGHRNVKGRDATINPEAVNFIKSTLQMNKTGVHSLSAVEHFLMRQIDENSSKIEKDCFQIAFVIFVMGHVLVPTTKHNYTTIRFWGAIANTESID</sequence>
<evidence type="ECO:0000313" key="2">
    <source>
        <dbReference type="EnsemblPlants" id="HORVU.MOREX.r3.7HG0707400.1"/>
    </source>
</evidence>
<dbReference type="PANTHER" id="PTHR34835:SF62">
    <property type="entry name" value="AMINOTRANSFERASE-LIKE PLANT MOBILE DOMAIN-CONTAINING PROTEIN"/>
    <property type="match status" value="1"/>
</dbReference>
<organism evidence="2 3">
    <name type="scientific">Hordeum vulgare subsp. vulgare</name>
    <name type="common">Domesticated barley</name>
    <dbReference type="NCBI Taxonomy" id="112509"/>
    <lineage>
        <taxon>Eukaryota</taxon>
        <taxon>Viridiplantae</taxon>
        <taxon>Streptophyta</taxon>
        <taxon>Embryophyta</taxon>
        <taxon>Tracheophyta</taxon>
        <taxon>Spermatophyta</taxon>
        <taxon>Magnoliopsida</taxon>
        <taxon>Liliopsida</taxon>
        <taxon>Poales</taxon>
        <taxon>Poaceae</taxon>
        <taxon>BOP clade</taxon>
        <taxon>Pooideae</taxon>
        <taxon>Triticodae</taxon>
        <taxon>Triticeae</taxon>
        <taxon>Hordeinae</taxon>
        <taxon>Hordeum</taxon>
    </lineage>
</organism>
<dbReference type="Gramene" id="HORVU.MOREX.r3.7HG0707400.1">
    <property type="protein sequence ID" value="HORVU.MOREX.r3.7HG0707400.1"/>
    <property type="gene ID" value="HORVU.MOREX.r3.7HG0707400"/>
</dbReference>
<feature type="compositionally biased region" description="Polar residues" evidence="1">
    <location>
        <begin position="1"/>
        <end position="23"/>
    </location>
</feature>
<reference evidence="3" key="1">
    <citation type="journal article" date="2012" name="Nature">
        <title>A physical, genetic and functional sequence assembly of the barley genome.</title>
        <authorList>
            <consortium name="The International Barley Genome Sequencing Consortium"/>
            <person name="Mayer K.F."/>
            <person name="Waugh R."/>
            <person name="Brown J.W."/>
            <person name="Schulman A."/>
            <person name="Langridge P."/>
            <person name="Platzer M."/>
            <person name="Fincher G.B."/>
            <person name="Muehlbauer G.J."/>
            <person name="Sato K."/>
            <person name="Close T.J."/>
            <person name="Wise R.P."/>
            <person name="Stein N."/>
        </authorList>
    </citation>
    <scope>NUCLEOTIDE SEQUENCE [LARGE SCALE GENOMIC DNA]</scope>
    <source>
        <strain evidence="3">cv. Morex</strain>
    </source>
</reference>
<dbReference type="AlphaFoldDB" id="A0A8I6YWM3"/>